<evidence type="ECO:0000259" key="6">
    <source>
        <dbReference type="PROSITE" id="PS51192"/>
    </source>
</evidence>
<dbReference type="GO" id="GO:0003724">
    <property type="term" value="F:RNA helicase activity"/>
    <property type="evidence" value="ECO:0007669"/>
    <property type="project" value="UniProtKB-EC"/>
</dbReference>
<dbReference type="Gene3D" id="1.20.1320.30">
    <property type="match status" value="1"/>
</dbReference>
<feature type="domain" description="RLR CTR" evidence="8">
    <location>
        <begin position="932"/>
        <end position="1062"/>
    </location>
</feature>
<keyword evidence="10" id="KW-1185">Reference proteome</keyword>
<comment type="similarity">
    <text evidence="1">Belongs to the helicase family. RLR subfamily.</text>
</comment>
<dbReference type="EMBL" id="NIVC01000861">
    <property type="protein sequence ID" value="PAA75803.1"/>
    <property type="molecule type" value="Genomic_DNA"/>
</dbReference>
<dbReference type="PROSITE" id="PS51789">
    <property type="entry name" value="RLR_CTR"/>
    <property type="match status" value="1"/>
</dbReference>
<dbReference type="GO" id="GO:0045087">
    <property type="term" value="P:innate immune response"/>
    <property type="evidence" value="ECO:0007669"/>
    <property type="project" value="UniProtKB-KW"/>
</dbReference>
<feature type="domain" description="Helicase C-terminal" evidence="7">
    <location>
        <begin position="738"/>
        <end position="901"/>
    </location>
</feature>
<dbReference type="InterPro" id="IPR006935">
    <property type="entry name" value="Helicase/UvrB_N"/>
</dbReference>
<gene>
    <name evidence="9" type="ORF">BOX15_Mlig004869g3</name>
</gene>
<dbReference type="SMART" id="SM00487">
    <property type="entry name" value="DEXDc"/>
    <property type="match status" value="1"/>
</dbReference>
<dbReference type="InterPro" id="IPR027417">
    <property type="entry name" value="P-loop_NTPase"/>
</dbReference>
<keyword evidence="3" id="KW-0391">Immunity</keyword>
<dbReference type="PANTHER" id="PTHR14074">
    <property type="entry name" value="HELICASE WITH DEATH DOMAIN-RELATED"/>
    <property type="match status" value="1"/>
</dbReference>
<evidence type="ECO:0000256" key="3">
    <source>
        <dbReference type="ARBA" id="ARBA00022859"/>
    </source>
</evidence>
<evidence type="ECO:0000259" key="7">
    <source>
        <dbReference type="PROSITE" id="PS51194"/>
    </source>
</evidence>
<dbReference type="GO" id="GO:0005524">
    <property type="term" value="F:ATP binding"/>
    <property type="evidence" value="ECO:0007669"/>
    <property type="project" value="InterPro"/>
</dbReference>
<protein>
    <recommendedName>
        <fullName evidence="11">RNA helicase</fullName>
    </recommendedName>
</protein>
<dbReference type="SUPFAM" id="SSF52540">
    <property type="entry name" value="P-loop containing nucleoside triphosphate hydrolases"/>
    <property type="match status" value="1"/>
</dbReference>
<evidence type="ECO:0000256" key="2">
    <source>
        <dbReference type="ARBA" id="ARBA00022588"/>
    </source>
</evidence>
<sequence>MAKEIVYQLLIEVSATSSGKQDFKKQLHKILSFPTDIADCFDPDTLSNIQLAKQLVTDSNSPDQLLGVSTMLLEALHSSKRLQKYEKFYLSVQKNMQDNNGLIKFESGSREQRLICCLAQYYQKANGQSSIKFDLLTLDDLLASLLTTNTLTEADLATFDEVDSTKKDMVLLSLLIGKPDWTQRLIAAMIQCGALTQLDEILPDFQSFFASNFDSSLTDTRAQLLSNIADTRRTARNTISEALDMYICMNCDSLAADFESSTAAAVKPVIESPQVQRVHQSLLFAGPASFASNAQASSASSSSNESSPIRALLQKQQSQQQLQSAPQSMDFEEQQSEPATKLLKMMDIAKETDKLIKEVDQEAAQSGIQQMRVYQEELAASGVAGLNSVIVAPTGSGKTLVSIRIAGARLEEDPDARVCFLADRKHLVEQQYEAFKAQLPARFRDKISPVTGGEGERAPLSYQLRHHSVLIVSTQILLNSLKDKDEDGLNGDLTKFRLIIFDECHNCAKDHPSNKIMEYYFQLKERQQQSPGLRLPQIVGLTASPGTGQAHNTEEAMDHVLRLCASLDCKRLVSVKSCADSLHKHVNNPSVKLHSTGRKQSDDILQCLDLLMDRAEQGLATACEKLRLPAPSPPARSSFLYTNFCGELRSKLVARSVEVAAVWVRLHHCNVATLLWSLFRSNDAVKYIEEHLCDPNVLSRDPTCPLDEELRDLLQSRLLPRMRAYCTRNPSAASCSPALNQLRQILAEQFQRQPDSRALVFVQQRCFTGVVKNFLDSKAVELSRAGVQIGVITGANASGDSGGITQTSQSELLSQFRKGKVQILISTSVTEEGLDVQKCNAVIRFCHVTNEIAMVQSRGRGRAEGSVYHVIVPDEMNWLGDKERLNQSRDAMMTEAVARLGQLTDEQFVAKVQQEQTLLRQEARQQRQIRAAQADANRGTVFSIECVGCDRVLTSSDKLRIAQDCHHLALDAELLTDRLTPKKQSASKSFTNFTALGVALLCRCGNHVANLCRFKELPFPELKIQQVKFVDKSNPGTVHGPLKKWKLAKKFLTEFEMESADMIAWAEAVPDIPENLLSED</sequence>
<dbReference type="AlphaFoldDB" id="A0A267FPZ7"/>
<comment type="caution">
    <text evidence="9">The sequence shown here is derived from an EMBL/GenBank/DDBJ whole genome shotgun (WGS) entry which is preliminary data.</text>
</comment>
<evidence type="ECO:0000256" key="4">
    <source>
        <dbReference type="ARBA" id="ARBA00049390"/>
    </source>
</evidence>
<evidence type="ECO:0000256" key="5">
    <source>
        <dbReference type="SAM" id="MobiDB-lite"/>
    </source>
</evidence>
<dbReference type="PROSITE" id="PS51194">
    <property type="entry name" value="HELICASE_CTER"/>
    <property type="match status" value="1"/>
</dbReference>
<name>A0A267FPZ7_9PLAT</name>
<dbReference type="Gene3D" id="2.170.150.30">
    <property type="entry name" value="RIG-I-like receptor, C-terminal regulatory domain"/>
    <property type="match status" value="1"/>
</dbReference>
<evidence type="ECO:0000259" key="8">
    <source>
        <dbReference type="PROSITE" id="PS51789"/>
    </source>
</evidence>
<dbReference type="PANTHER" id="PTHR14074:SF16">
    <property type="entry name" value="ANTIVIRAL INNATE IMMUNE RESPONSE RECEPTOR RIG-I"/>
    <property type="match status" value="1"/>
</dbReference>
<dbReference type="STRING" id="282301.A0A267FPZ7"/>
<dbReference type="Pfam" id="PF11648">
    <property type="entry name" value="RIG-I_C-RD"/>
    <property type="match status" value="1"/>
</dbReference>
<evidence type="ECO:0000313" key="9">
    <source>
        <dbReference type="EMBL" id="PAA75803.1"/>
    </source>
</evidence>
<dbReference type="Pfam" id="PF00271">
    <property type="entry name" value="Helicase_C"/>
    <property type="match status" value="1"/>
</dbReference>
<dbReference type="Pfam" id="PF04851">
    <property type="entry name" value="ResIII"/>
    <property type="match status" value="1"/>
</dbReference>
<evidence type="ECO:0000256" key="1">
    <source>
        <dbReference type="ARBA" id="ARBA00006866"/>
    </source>
</evidence>
<dbReference type="GO" id="GO:0016787">
    <property type="term" value="F:hydrolase activity"/>
    <property type="evidence" value="ECO:0007669"/>
    <property type="project" value="InterPro"/>
</dbReference>
<proteinExistence type="inferred from homology"/>
<dbReference type="Gene3D" id="3.40.50.300">
    <property type="entry name" value="P-loop containing nucleotide triphosphate hydrolases"/>
    <property type="match status" value="2"/>
</dbReference>
<evidence type="ECO:0000313" key="10">
    <source>
        <dbReference type="Proteomes" id="UP000215902"/>
    </source>
</evidence>
<dbReference type="SMART" id="SM00490">
    <property type="entry name" value="HELICc"/>
    <property type="match status" value="1"/>
</dbReference>
<dbReference type="InterPro" id="IPR021673">
    <property type="entry name" value="RLR_CTR"/>
</dbReference>
<accession>A0A267FPZ7</accession>
<dbReference type="InterPro" id="IPR014001">
    <property type="entry name" value="Helicase_ATP-bd"/>
</dbReference>
<feature type="compositionally biased region" description="Low complexity" evidence="5">
    <location>
        <begin position="295"/>
        <end position="328"/>
    </location>
</feature>
<keyword evidence="2" id="KW-0399">Innate immunity</keyword>
<dbReference type="GO" id="GO:0003677">
    <property type="term" value="F:DNA binding"/>
    <property type="evidence" value="ECO:0007669"/>
    <property type="project" value="InterPro"/>
</dbReference>
<comment type="catalytic activity">
    <reaction evidence="4">
        <text>ATP + H2O = ADP + phosphate + H(+)</text>
        <dbReference type="Rhea" id="RHEA:13065"/>
        <dbReference type="ChEBI" id="CHEBI:15377"/>
        <dbReference type="ChEBI" id="CHEBI:15378"/>
        <dbReference type="ChEBI" id="CHEBI:30616"/>
        <dbReference type="ChEBI" id="CHEBI:43474"/>
        <dbReference type="ChEBI" id="CHEBI:456216"/>
        <dbReference type="EC" id="3.6.4.13"/>
    </reaction>
    <physiologicalReaction direction="left-to-right" evidence="4">
        <dbReference type="Rhea" id="RHEA:13066"/>
    </physiologicalReaction>
</comment>
<feature type="domain" description="Helicase ATP-binding" evidence="6">
    <location>
        <begin position="379"/>
        <end position="563"/>
    </location>
</feature>
<feature type="region of interest" description="Disordered" evidence="5">
    <location>
        <begin position="295"/>
        <end position="337"/>
    </location>
</feature>
<dbReference type="OrthoDB" id="416741at2759"/>
<dbReference type="Proteomes" id="UP000215902">
    <property type="component" value="Unassembled WGS sequence"/>
</dbReference>
<evidence type="ECO:0008006" key="11">
    <source>
        <dbReference type="Google" id="ProtNLM"/>
    </source>
</evidence>
<organism evidence="9 10">
    <name type="scientific">Macrostomum lignano</name>
    <dbReference type="NCBI Taxonomy" id="282301"/>
    <lineage>
        <taxon>Eukaryota</taxon>
        <taxon>Metazoa</taxon>
        <taxon>Spiralia</taxon>
        <taxon>Lophotrochozoa</taxon>
        <taxon>Platyhelminthes</taxon>
        <taxon>Rhabditophora</taxon>
        <taxon>Macrostomorpha</taxon>
        <taxon>Macrostomida</taxon>
        <taxon>Macrostomidae</taxon>
        <taxon>Macrostomum</taxon>
    </lineage>
</organism>
<dbReference type="GO" id="GO:0005737">
    <property type="term" value="C:cytoplasm"/>
    <property type="evidence" value="ECO:0007669"/>
    <property type="project" value="TreeGrafter"/>
</dbReference>
<dbReference type="PROSITE" id="PS51192">
    <property type="entry name" value="HELICASE_ATP_BIND_1"/>
    <property type="match status" value="1"/>
</dbReference>
<dbReference type="InterPro" id="IPR038557">
    <property type="entry name" value="RLR_C_sf"/>
</dbReference>
<dbReference type="InterPro" id="IPR051363">
    <property type="entry name" value="RLR_Helicase"/>
</dbReference>
<dbReference type="InterPro" id="IPR001650">
    <property type="entry name" value="Helicase_C-like"/>
</dbReference>
<reference evidence="9 10" key="1">
    <citation type="submission" date="2017-06" db="EMBL/GenBank/DDBJ databases">
        <title>A platform for efficient transgenesis in Macrostomum lignano, a flatworm model organism for stem cell research.</title>
        <authorList>
            <person name="Berezikov E."/>
        </authorList>
    </citation>
    <scope>NUCLEOTIDE SEQUENCE [LARGE SCALE GENOMIC DNA]</scope>
    <source>
        <strain evidence="9">DV1</strain>
        <tissue evidence="9">Whole organism</tissue>
    </source>
</reference>